<evidence type="ECO:0000313" key="6">
    <source>
        <dbReference type="EMBL" id="CAK8695532.1"/>
    </source>
</evidence>
<keyword evidence="4" id="KW-0677">Repeat</keyword>
<accession>A0ABP0GVA2</accession>
<proteinExistence type="predicted"/>
<dbReference type="Gene3D" id="6.10.140.270">
    <property type="match status" value="1"/>
</dbReference>
<comment type="subcellular location">
    <subcellularLocation>
        <location evidence="1">Cytoplasm</location>
    </subcellularLocation>
</comment>
<keyword evidence="7" id="KW-1185">Reference proteome</keyword>
<dbReference type="Proteomes" id="UP001642483">
    <property type="component" value="Unassembled WGS sequence"/>
</dbReference>
<dbReference type="PANTHER" id="PTHR15598">
    <property type="entry name" value="ENHANCER OF MRNA-DECAPPING PROTEIN 4"/>
    <property type="match status" value="1"/>
</dbReference>
<comment type="caution">
    <text evidence="6">The sequence shown here is derived from an EMBL/GenBank/DDBJ whole genome shotgun (WGS) entry which is preliminary data.</text>
</comment>
<evidence type="ECO:0000259" key="5">
    <source>
        <dbReference type="Pfam" id="PF21289"/>
    </source>
</evidence>
<protein>
    <recommendedName>
        <fullName evidence="5">Enhancer of mRNA-decapping protein 4 C-terminal domain-containing protein</fullName>
    </recommendedName>
</protein>
<organism evidence="6 7">
    <name type="scientific">Clavelina lepadiformis</name>
    <name type="common">Light-bulb sea squirt</name>
    <name type="synonym">Ascidia lepadiformis</name>
    <dbReference type="NCBI Taxonomy" id="159417"/>
    <lineage>
        <taxon>Eukaryota</taxon>
        <taxon>Metazoa</taxon>
        <taxon>Chordata</taxon>
        <taxon>Tunicata</taxon>
        <taxon>Ascidiacea</taxon>
        <taxon>Aplousobranchia</taxon>
        <taxon>Clavelinidae</taxon>
        <taxon>Clavelina</taxon>
    </lineage>
</organism>
<evidence type="ECO:0000313" key="7">
    <source>
        <dbReference type="Proteomes" id="UP001642483"/>
    </source>
</evidence>
<keyword evidence="3" id="KW-0853">WD repeat</keyword>
<reference evidence="6 7" key="1">
    <citation type="submission" date="2024-02" db="EMBL/GenBank/DDBJ databases">
        <authorList>
            <person name="Daric V."/>
            <person name="Darras S."/>
        </authorList>
    </citation>
    <scope>NUCLEOTIDE SEQUENCE [LARGE SCALE GENOMIC DNA]</scope>
</reference>
<gene>
    <name evidence="6" type="ORF">CVLEPA_LOCUS28799</name>
</gene>
<dbReference type="PANTHER" id="PTHR15598:SF5">
    <property type="entry name" value="ENHANCER OF MRNA-DECAPPING PROTEIN 4"/>
    <property type="match status" value="1"/>
</dbReference>
<evidence type="ECO:0000256" key="1">
    <source>
        <dbReference type="ARBA" id="ARBA00004496"/>
    </source>
</evidence>
<sequence length="263" mass="29200">MTSKAIEGHVQASLKEVFLTRVVPSFEQSCQVMFQQLAGTFHRGLEEAFGKLEKQIQLRLKPDQDRLQGLVKEAYDATNQLQLVSKNIQSEMAITMQKQISENIEKTFFRCEGKLTASLTQAIKQHNSSTHDDQKRVISDIVRDVVGKTIEEKLSRLSEAETSALSGARVVAGQINATPLLHRPSLLEQQQQILKLLQQGNVNTAFQTALTAADLNLVMYVCETVDPSVVFGVSPCPLQQPILLSLIQQLSSDLASKTEIKLK</sequence>
<keyword evidence="2" id="KW-0963">Cytoplasm</keyword>
<dbReference type="InterPro" id="IPR045152">
    <property type="entry name" value="EDC4-like"/>
</dbReference>
<dbReference type="EMBL" id="CAWYQH010000152">
    <property type="protein sequence ID" value="CAK8695532.1"/>
    <property type="molecule type" value="Genomic_DNA"/>
</dbReference>
<dbReference type="Gene3D" id="1.10.220.100">
    <property type="entry name" value="conserved c-terminal region of ge- 1"/>
    <property type="match status" value="1"/>
</dbReference>
<dbReference type="InterPro" id="IPR049404">
    <property type="entry name" value="EDC4_C"/>
</dbReference>
<dbReference type="InterPro" id="IPR044938">
    <property type="entry name" value="EDC4_C_sf"/>
</dbReference>
<evidence type="ECO:0000256" key="4">
    <source>
        <dbReference type="ARBA" id="ARBA00022737"/>
    </source>
</evidence>
<dbReference type="Pfam" id="PF21289">
    <property type="entry name" value="EDC4_C"/>
    <property type="match status" value="1"/>
</dbReference>
<feature type="domain" description="Enhancer of mRNA-decapping protein 4 C-terminal" evidence="5">
    <location>
        <begin position="193"/>
        <end position="263"/>
    </location>
</feature>
<evidence type="ECO:0000256" key="2">
    <source>
        <dbReference type="ARBA" id="ARBA00022490"/>
    </source>
</evidence>
<evidence type="ECO:0000256" key="3">
    <source>
        <dbReference type="ARBA" id="ARBA00022574"/>
    </source>
</evidence>
<name>A0ABP0GVA2_CLALP</name>